<evidence type="ECO:0000313" key="1">
    <source>
        <dbReference type="EMBL" id="CAB3636848.1"/>
    </source>
</evidence>
<accession>A0A6J4ZM63</accession>
<dbReference type="EMBL" id="CADIJR010000011">
    <property type="protein sequence ID" value="CAB3636848.1"/>
    <property type="molecule type" value="Genomic_DNA"/>
</dbReference>
<dbReference type="RefSeq" id="WP_054434454.1">
    <property type="nucleotide sequence ID" value="NZ_CADIJR010000011.1"/>
</dbReference>
<protein>
    <submittedName>
        <fullName evidence="1">Uncharacterized protein</fullName>
    </submittedName>
</protein>
<dbReference type="GeneID" id="92897606"/>
<dbReference type="Proteomes" id="UP000507979">
    <property type="component" value="Unassembled WGS sequence"/>
</dbReference>
<dbReference type="AlphaFoldDB" id="A0A6J4ZM63"/>
<evidence type="ECO:0000313" key="2">
    <source>
        <dbReference type="Proteomes" id="UP000507979"/>
    </source>
</evidence>
<keyword evidence="2" id="KW-1185">Reference proteome</keyword>
<organism evidence="1 2">
    <name type="scientific">Achromobacter insuavis</name>
    <dbReference type="NCBI Taxonomy" id="1287735"/>
    <lineage>
        <taxon>Bacteria</taxon>
        <taxon>Pseudomonadati</taxon>
        <taxon>Pseudomonadota</taxon>
        <taxon>Betaproteobacteria</taxon>
        <taxon>Burkholderiales</taxon>
        <taxon>Alcaligenaceae</taxon>
        <taxon>Achromobacter</taxon>
    </lineage>
</organism>
<proteinExistence type="predicted"/>
<sequence>MSEPIDVSGEPTGSVSRDGRFRLGLTGPDSHVLVREAGRGDVILGPAGMDRKADLRVAPDDAIHWPAFDPFATPAGSPWPRHLYYHGNDSGFLGWSERRRIEQFTWAPAFADARRIDARAADIQTLQIRLDAVVGHLDIKVPGGMRLGLLGDLSRIAVTGAAPDMLSLHPALGRRASQAPYVLPDLGMLRTVTTLAMYGEPLAQPISLQGIERFAALEQLSLWGGFADWDALARLPRLKSLEIRFAPDLAGLPALDSWPLLERFIGFNVEDGAGKRLKAQLKAREKVRAWADYTSVSKLRKPEWWQSEYGRPFSGWSGRMAKSANAAYDIALDALQGARDADAAQSAIQAFAGHFNDMKGIETAEREDIGEAVWQFSQLARVVELGVTEAQALRWFDEVRDY</sequence>
<gene>
    <name evidence="1" type="ORF">LMG26845_01758</name>
</gene>
<reference evidence="1 2" key="1">
    <citation type="submission" date="2020-04" db="EMBL/GenBank/DDBJ databases">
        <authorList>
            <person name="De Canck E."/>
        </authorList>
    </citation>
    <scope>NUCLEOTIDE SEQUENCE [LARGE SCALE GENOMIC DNA]</scope>
    <source>
        <strain evidence="1 2">LMG 26845</strain>
    </source>
</reference>
<name>A0A6J4ZM63_9BURK</name>